<dbReference type="PROSITE" id="PS51257">
    <property type="entry name" value="PROKAR_LIPOPROTEIN"/>
    <property type="match status" value="1"/>
</dbReference>
<protein>
    <submittedName>
        <fullName evidence="1">Uncharacterized protein</fullName>
    </submittedName>
</protein>
<reference evidence="1 2" key="1">
    <citation type="journal article" date="2018" name="Front. Plant Sci.">
        <title>Red Clover (Trifolium pratense) and Zigzag Clover (T. medium) - A Picture of Genomic Similarities and Differences.</title>
        <authorList>
            <person name="Dluhosova J."/>
            <person name="Istvanek J."/>
            <person name="Nedelnik J."/>
            <person name="Repkova J."/>
        </authorList>
    </citation>
    <scope>NUCLEOTIDE SEQUENCE [LARGE SCALE GENOMIC DNA]</scope>
    <source>
        <strain evidence="2">cv. 10/8</strain>
        <tissue evidence="1">Leaf</tissue>
    </source>
</reference>
<proteinExistence type="predicted"/>
<accession>A0A392T7H7</accession>
<evidence type="ECO:0000313" key="2">
    <source>
        <dbReference type="Proteomes" id="UP000265520"/>
    </source>
</evidence>
<comment type="caution">
    <text evidence="1">The sequence shown here is derived from an EMBL/GenBank/DDBJ whole genome shotgun (WGS) entry which is preliminary data.</text>
</comment>
<dbReference type="EMBL" id="LXQA010517400">
    <property type="protein sequence ID" value="MCI56742.1"/>
    <property type="molecule type" value="Genomic_DNA"/>
</dbReference>
<sequence length="54" mass="5952">MGHIVARSCVLPTSMLSCFSSCCDGFSSWYDDFVFLLNKYAVLVAKSASHFGHD</sequence>
<feature type="non-terminal residue" evidence="1">
    <location>
        <position position="54"/>
    </location>
</feature>
<name>A0A392T7H7_9FABA</name>
<dbReference type="Proteomes" id="UP000265520">
    <property type="component" value="Unassembled WGS sequence"/>
</dbReference>
<organism evidence="1 2">
    <name type="scientific">Trifolium medium</name>
    <dbReference type="NCBI Taxonomy" id="97028"/>
    <lineage>
        <taxon>Eukaryota</taxon>
        <taxon>Viridiplantae</taxon>
        <taxon>Streptophyta</taxon>
        <taxon>Embryophyta</taxon>
        <taxon>Tracheophyta</taxon>
        <taxon>Spermatophyta</taxon>
        <taxon>Magnoliopsida</taxon>
        <taxon>eudicotyledons</taxon>
        <taxon>Gunneridae</taxon>
        <taxon>Pentapetalae</taxon>
        <taxon>rosids</taxon>
        <taxon>fabids</taxon>
        <taxon>Fabales</taxon>
        <taxon>Fabaceae</taxon>
        <taxon>Papilionoideae</taxon>
        <taxon>50 kb inversion clade</taxon>
        <taxon>NPAAA clade</taxon>
        <taxon>Hologalegina</taxon>
        <taxon>IRL clade</taxon>
        <taxon>Trifolieae</taxon>
        <taxon>Trifolium</taxon>
    </lineage>
</organism>
<keyword evidence="2" id="KW-1185">Reference proteome</keyword>
<evidence type="ECO:0000313" key="1">
    <source>
        <dbReference type="EMBL" id="MCI56742.1"/>
    </source>
</evidence>
<dbReference type="AlphaFoldDB" id="A0A392T7H7"/>